<dbReference type="RefSeq" id="WP_179789588.1">
    <property type="nucleotide sequence ID" value="NZ_BAAARR010000001.1"/>
</dbReference>
<dbReference type="SUPFAM" id="SSF56281">
    <property type="entry name" value="Metallo-hydrolase/oxidoreductase"/>
    <property type="match status" value="1"/>
</dbReference>
<dbReference type="EMBL" id="JACBZH010000001">
    <property type="protein sequence ID" value="NYH92122.1"/>
    <property type="molecule type" value="Genomic_DNA"/>
</dbReference>
<sequence length="269" mass="27632">MSDAVVVIRAVGGPTAVIEYGGLRLLTDPTFDQPGDYISETGNILTKLAPPAFGPDQVGSVDVVLLSHDQHADNLDDSGRAFLARAPLTLTTPAGARRLGGSADGLAPWQTYELPVPSGGAIEVVAVPARHGPEGCEPVTGDVTGFVLSGSGLPTLYVSGDNASLGVVREIAARVGPVDVAVLFAGAVRTRLFDGALLTLDSNQTAEAAAILGAGSTVPLHFDSWMHFSEGAAHLRAAFEKAGLIGGLMLLEPGETAELHLPVRSDDPT</sequence>
<dbReference type="InterPro" id="IPR036866">
    <property type="entry name" value="RibonucZ/Hydroxyglut_hydro"/>
</dbReference>
<evidence type="ECO:0000256" key="1">
    <source>
        <dbReference type="ARBA" id="ARBA00022801"/>
    </source>
</evidence>
<evidence type="ECO:0000259" key="2">
    <source>
        <dbReference type="Pfam" id="PF12706"/>
    </source>
</evidence>
<feature type="domain" description="Metallo-beta-lactamase" evidence="2">
    <location>
        <begin position="24"/>
        <end position="222"/>
    </location>
</feature>
<keyword evidence="1" id="KW-0378">Hydrolase</keyword>
<comment type="caution">
    <text evidence="3">The sequence shown here is derived from an EMBL/GenBank/DDBJ whole genome shotgun (WGS) entry which is preliminary data.</text>
</comment>
<proteinExistence type="predicted"/>
<dbReference type="InterPro" id="IPR001279">
    <property type="entry name" value="Metallo-B-lactamas"/>
</dbReference>
<keyword evidence="4" id="KW-1185">Reference proteome</keyword>
<dbReference type="Gene3D" id="3.60.15.10">
    <property type="entry name" value="Ribonuclease Z/Hydroxyacylglutathione hydrolase-like"/>
    <property type="match status" value="1"/>
</dbReference>
<reference evidence="3 4" key="1">
    <citation type="submission" date="2020-07" db="EMBL/GenBank/DDBJ databases">
        <title>Sequencing the genomes of 1000 actinobacteria strains.</title>
        <authorList>
            <person name="Klenk H.-P."/>
        </authorList>
    </citation>
    <scope>NUCLEOTIDE SEQUENCE [LARGE SCALE GENOMIC DNA]</scope>
    <source>
        <strain evidence="3 4">DSM 18448</strain>
    </source>
</reference>
<evidence type="ECO:0000313" key="4">
    <source>
        <dbReference type="Proteomes" id="UP000579605"/>
    </source>
</evidence>
<evidence type="ECO:0000313" key="3">
    <source>
        <dbReference type="EMBL" id="NYH92122.1"/>
    </source>
</evidence>
<dbReference type="Proteomes" id="UP000579605">
    <property type="component" value="Unassembled WGS sequence"/>
</dbReference>
<dbReference type="InterPro" id="IPR050114">
    <property type="entry name" value="UPF0173_UPF0282_UlaG_hydrolase"/>
</dbReference>
<dbReference type="PANTHER" id="PTHR43546:SF9">
    <property type="entry name" value="L-ASCORBATE-6-PHOSPHATE LACTONASE ULAG-RELATED"/>
    <property type="match status" value="1"/>
</dbReference>
<dbReference type="Pfam" id="PF12706">
    <property type="entry name" value="Lactamase_B_2"/>
    <property type="match status" value="1"/>
</dbReference>
<organism evidence="3 4">
    <name type="scientific">Actinopolymorpha rutila</name>
    <dbReference type="NCBI Taxonomy" id="446787"/>
    <lineage>
        <taxon>Bacteria</taxon>
        <taxon>Bacillati</taxon>
        <taxon>Actinomycetota</taxon>
        <taxon>Actinomycetes</taxon>
        <taxon>Propionibacteriales</taxon>
        <taxon>Actinopolymorphaceae</taxon>
        <taxon>Actinopolymorpha</taxon>
    </lineage>
</organism>
<gene>
    <name evidence="3" type="ORF">F4554_004760</name>
</gene>
<dbReference type="PANTHER" id="PTHR43546">
    <property type="entry name" value="UPF0173 METAL-DEPENDENT HYDROLASE MJ1163-RELATED"/>
    <property type="match status" value="1"/>
</dbReference>
<dbReference type="AlphaFoldDB" id="A0A852ZKI8"/>
<accession>A0A852ZKI8</accession>
<dbReference type="GO" id="GO:0016787">
    <property type="term" value="F:hydrolase activity"/>
    <property type="evidence" value="ECO:0007669"/>
    <property type="project" value="UniProtKB-KW"/>
</dbReference>
<protein>
    <submittedName>
        <fullName evidence="3">L-ascorbate metabolism protein UlaG (Beta-lactamase superfamily)</fullName>
    </submittedName>
</protein>
<name>A0A852ZKI8_9ACTN</name>